<comment type="caution">
    <text evidence="2">The sequence shown here is derived from an EMBL/GenBank/DDBJ whole genome shotgun (WGS) entry which is preliminary data.</text>
</comment>
<evidence type="ECO:0000259" key="1">
    <source>
        <dbReference type="Pfam" id="PF13470"/>
    </source>
</evidence>
<name>A0A645AH23_9ZZZZ</name>
<accession>A0A645AH23</accession>
<evidence type="ECO:0000313" key="2">
    <source>
        <dbReference type="EMBL" id="MPM52500.1"/>
    </source>
</evidence>
<dbReference type="InterPro" id="IPR002850">
    <property type="entry name" value="PIN_toxin-like"/>
</dbReference>
<dbReference type="PANTHER" id="PTHR34610:SF4">
    <property type="entry name" value="SLL8027 PROTEIN"/>
    <property type="match status" value="1"/>
</dbReference>
<dbReference type="EMBL" id="VSSQ01013890">
    <property type="protein sequence ID" value="MPM52500.1"/>
    <property type="molecule type" value="Genomic_DNA"/>
</dbReference>
<organism evidence="2">
    <name type="scientific">bioreactor metagenome</name>
    <dbReference type="NCBI Taxonomy" id="1076179"/>
    <lineage>
        <taxon>unclassified sequences</taxon>
        <taxon>metagenomes</taxon>
        <taxon>ecological metagenomes</taxon>
    </lineage>
</organism>
<reference evidence="2" key="1">
    <citation type="submission" date="2019-08" db="EMBL/GenBank/DDBJ databases">
        <authorList>
            <person name="Kucharzyk K."/>
            <person name="Murdoch R.W."/>
            <person name="Higgins S."/>
            <person name="Loffler F."/>
        </authorList>
    </citation>
    <scope>NUCLEOTIDE SEQUENCE</scope>
</reference>
<sequence length="131" mass="15066">MRVMIDTNILISALLFPNSQMDALIVRVTTEHQLVLSSYVVDELLNVVRRKFRNKFEAMDLLLSRLPYELVYTPEHPEPGLFDIRDEKDYPVLYSAVTEDVDVFITGDKDFSGLNLEKPEILGPAGFLEKY</sequence>
<feature type="domain" description="PIN" evidence="1">
    <location>
        <begin position="2"/>
        <end position="110"/>
    </location>
</feature>
<dbReference type="InterPro" id="IPR002716">
    <property type="entry name" value="PIN_dom"/>
</dbReference>
<dbReference type="AlphaFoldDB" id="A0A645AH23"/>
<protein>
    <recommendedName>
        <fullName evidence="1">PIN domain-containing protein</fullName>
    </recommendedName>
</protein>
<dbReference type="InterPro" id="IPR029060">
    <property type="entry name" value="PIN-like_dom_sf"/>
</dbReference>
<dbReference type="NCBIfam" id="TIGR00305">
    <property type="entry name" value="putative toxin-antitoxin system toxin component, PIN family"/>
    <property type="match status" value="1"/>
</dbReference>
<dbReference type="PANTHER" id="PTHR34610">
    <property type="entry name" value="SSL7007 PROTEIN"/>
    <property type="match status" value="1"/>
</dbReference>
<dbReference type="Pfam" id="PF13470">
    <property type="entry name" value="PIN_3"/>
    <property type="match status" value="1"/>
</dbReference>
<gene>
    <name evidence="2" type="ORF">SDC9_99260</name>
</gene>
<dbReference type="SUPFAM" id="SSF88723">
    <property type="entry name" value="PIN domain-like"/>
    <property type="match status" value="1"/>
</dbReference>
<dbReference type="Gene3D" id="3.40.50.1010">
    <property type="entry name" value="5'-nuclease"/>
    <property type="match status" value="1"/>
</dbReference>
<proteinExistence type="predicted"/>